<dbReference type="SUPFAM" id="SSF53756">
    <property type="entry name" value="UDP-Glycosyltransferase/glycogen phosphorylase"/>
    <property type="match status" value="1"/>
</dbReference>
<proteinExistence type="predicted"/>
<evidence type="ECO:0000256" key="1">
    <source>
        <dbReference type="SAM" id="MobiDB-lite"/>
    </source>
</evidence>
<dbReference type="AlphaFoldDB" id="A0AA37HI90"/>
<evidence type="ECO:0000313" key="2">
    <source>
        <dbReference type="EMBL" id="GJD66253.1"/>
    </source>
</evidence>
<sequence>MKDTHAIGGAHHADQRRSPPHGRGQTHPEDHDRPSSVIVVDVPPRPLLVCFSHLRWSFVWQRPQHLLSRAARHFDVLFIEEPVFEPAESPRLRVEAVAPGIAVAVPVLPQSRIYAADWIQARMIRDYLQRWDSETRVFWYYTPAALGVSGDLARDLTVYDNMDELSAFRGASPDLVAQEAELLTQANLVFTGGRSLYEAKRGAHPSIHCFPSSVDAAHFARAREAGPDPDDQAAIPHPRIGFFGVIDERLDRDLLAATADLKPDWHFVMIGPVVKIEPESLPHRENIHWLGPKPYGQLPDYLRHWDLGLMPFALNEATRFISPTKTPEFLAAGLRVISTPIVDVLRDYGEAGLVAIAETSASVALSIDALHAEPLAAWRERVDRHLAHNSWDRTWDAMHALLREGLRQDEAPLLLAHMPTPA</sequence>
<protein>
    <recommendedName>
        <fullName evidence="4">Glycosyl transferase</fullName>
    </recommendedName>
</protein>
<dbReference type="Proteomes" id="UP001055286">
    <property type="component" value="Unassembled WGS sequence"/>
</dbReference>
<evidence type="ECO:0008006" key="4">
    <source>
        <dbReference type="Google" id="ProtNLM"/>
    </source>
</evidence>
<dbReference type="Gene3D" id="3.40.50.2000">
    <property type="entry name" value="Glycogen Phosphorylase B"/>
    <property type="match status" value="1"/>
</dbReference>
<dbReference type="Pfam" id="PF13692">
    <property type="entry name" value="Glyco_trans_1_4"/>
    <property type="match status" value="1"/>
</dbReference>
<reference evidence="2" key="1">
    <citation type="journal article" date="2016" name="Front. Microbiol.">
        <title>Genome Sequence of the Piezophilic, Mesophilic Sulfate-Reducing Bacterium Desulfovibrio indicus J2T.</title>
        <authorList>
            <person name="Cao J."/>
            <person name="Maignien L."/>
            <person name="Shao Z."/>
            <person name="Alain K."/>
            <person name="Jebbar M."/>
        </authorList>
    </citation>
    <scope>NUCLEOTIDE SEQUENCE</scope>
    <source>
        <strain evidence="2">JCM 32048</strain>
    </source>
</reference>
<keyword evidence="3" id="KW-1185">Reference proteome</keyword>
<evidence type="ECO:0000313" key="3">
    <source>
        <dbReference type="Proteomes" id="UP001055286"/>
    </source>
</evidence>
<dbReference type="RefSeq" id="WP_238193383.1">
    <property type="nucleotide sequence ID" value="NZ_BPQJ01000059.1"/>
</dbReference>
<feature type="compositionally biased region" description="Basic and acidic residues" evidence="1">
    <location>
        <begin position="1"/>
        <end position="17"/>
    </location>
</feature>
<dbReference type="EMBL" id="BPQJ01000059">
    <property type="protein sequence ID" value="GJD66253.1"/>
    <property type="molecule type" value="Genomic_DNA"/>
</dbReference>
<reference evidence="2" key="2">
    <citation type="submission" date="2021-08" db="EMBL/GenBank/DDBJ databases">
        <authorList>
            <person name="Tani A."/>
            <person name="Ola A."/>
            <person name="Ogura Y."/>
            <person name="Katsura K."/>
            <person name="Hayashi T."/>
        </authorList>
    </citation>
    <scope>NUCLEOTIDE SEQUENCE</scope>
    <source>
        <strain evidence="2">JCM 32048</strain>
    </source>
</reference>
<comment type="caution">
    <text evidence="2">The sequence shown here is derived from an EMBL/GenBank/DDBJ whole genome shotgun (WGS) entry which is preliminary data.</text>
</comment>
<gene>
    <name evidence="2" type="ORF">MPEAHAMD_6450</name>
</gene>
<feature type="region of interest" description="Disordered" evidence="1">
    <location>
        <begin position="1"/>
        <end position="37"/>
    </location>
</feature>
<accession>A0AA37HI90</accession>
<name>A0AA37HI90_9HYPH</name>
<organism evidence="2 3">
    <name type="scientific">Methylobacterium frigidaeris</name>
    <dbReference type="NCBI Taxonomy" id="2038277"/>
    <lineage>
        <taxon>Bacteria</taxon>
        <taxon>Pseudomonadati</taxon>
        <taxon>Pseudomonadota</taxon>
        <taxon>Alphaproteobacteria</taxon>
        <taxon>Hyphomicrobiales</taxon>
        <taxon>Methylobacteriaceae</taxon>
        <taxon>Methylobacterium</taxon>
    </lineage>
</organism>